<proteinExistence type="predicted"/>
<comment type="caution">
    <text evidence="1">The sequence shown here is derived from an EMBL/GenBank/DDBJ whole genome shotgun (WGS) entry which is preliminary data.</text>
</comment>
<reference evidence="1 2" key="1">
    <citation type="submission" date="2022-10" db="EMBL/GenBank/DDBJ databases">
        <title>Defluviimonas sp. CAU 1641 isolated from mud.</title>
        <authorList>
            <person name="Kim W."/>
        </authorList>
    </citation>
    <scope>NUCLEOTIDE SEQUENCE [LARGE SCALE GENOMIC DNA]</scope>
    <source>
        <strain evidence="1 2">CAU 1641</strain>
    </source>
</reference>
<gene>
    <name evidence="1" type="ORF">OM960_22945</name>
</gene>
<dbReference type="EMBL" id="JAPDOG010000041">
    <property type="protein sequence ID" value="MCW3784386.1"/>
    <property type="molecule type" value="Genomic_DNA"/>
</dbReference>
<accession>A0ABT3J9L9</accession>
<protein>
    <recommendedName>
        <fullName evidence="3">Phage portal protein</fullName>
    </recommendedName>
</protein>
<evidence type="ECO:0008006" key="3">
    <source>
        <dbReference type="Google" id="ProtNLM"/>
    </source>
</evidence>
<dbReference type="RefSeq" id="WP_264773622.1">
    <property type="nucleotide sequence ID" value="NZ_JAPDOG010000041.1"/>
</dbReference>
<keyword evidence="2" id="KW-1185">Reference proteome</keyword>
<sequence length="380" mass="41950">MDQLKGAGEPAAAKGPFLTFSSSVRPYDEGDLEQAFRDMLDEYAKPVPASKFGEVARAAGTHILKFNDKNVPLGEHILRFPPRNSNGAGDYLPSPNAADSPIAKIIFRKIAILDQEGSRSLVQHIIAPDNVSDGVTAAFAAVFGDEALDAVRQGLMAARTSVNTLWHENFPIVFVPGPDGSDLQLTPIVPAASWAAMRGVMDAYFRELEQGEDFRLVRRGARRTRQEVSSKLQNICPSISGPRQRFLAAFPQPLTSEMAEIWRYAHGGARPIMRGGEIEELARSYLGLHRTVTGTPDKAGYSNADIRRGMANLARWMVRSVREFVEEINEAALEVNPDFSVPETDITEVILRRRWKSNEELLAIRAALNAGDFQKHVEEV</sequence>
<organism evidence="1 2">
    <name type="scientific">Defluviimonas salinarum</name>
    <dbReference type="NCBI Taxonomy" id="2992147"/>
    <lineage>
        <taxon>Bacteria</taxon>
        <taxon>Pseudomonadati</taxon>
        <taxon>Pseudomonadota</taxon>
        <taxon>Alphaproteobacteria</taxon>
        <taxon>Rhodobacterales</taxon>
        <taxon>Paracoccaceae</taxon>
        <taxon>Albidovulum</taxon>
    </lineage>
</organism>
<evidence type="ECO:0000313" key="1">
    <source>
        <dbReference type="EMBL" id="MCW3784386.1"/>
    </source>
</evidence>
<evidence type="ECO:0000313" key="2">
    <source>
        <dbReference type="Proteomes" id="UP001207582"/>
    </source>
</evidence>
<name>A0ABT3J9L9_9RHOB</name>
<dbReference type="Proteomes" id="UP001207582">
    <property type="component" value="Unassembled WGS sequence"/>
</dbReference>